<dbReference type="AlphaFoldDB" id="A0A813C071"/>
<name>A0A813C071_9DINO</name>
<accession>A0A813C071</accession>
<proteinExistence type="predicted"/>
<organism evidence="1 2">
    <name type="scientific">Symbiodinium necroappetens</name>
    <dbReference type="NCBI Taxonomy" id="1628268"/>
    <lineage>
        <taxon>Eukaryota</taxon>
        <taxon>Sar</taxon>
        <taxon>Alveolata</taxon>
        <taxon>Dinophyceae</taxon>
        <taxon>Suessiales</taxon>
        <taxon>Symbiodiniaceae</taxon>
        <taxon>Symbiodinium</taxon>
    </lineage>
</organism>
<gene>
    <name evidence="1" type="primary">GIP</name>
    <name evidence="1" type="ORF">SNEC2469_LOCUS32414</name>
</gene>
<feature type="non-terminal residue" evidence="1">
    <location>
        <position position="338"/>
    </location>
</feature>
<evidence type="ECO:0000313" key="2">
    <source>
        <dbReference type="Proteomes" id="UP000601435"/>
    </source>
</evidence>
<dbReference type="EMBL" id="CAJNJA010081982">
    <property type="protein sequence ID" value="CAE7931245.1"/>
    <property type="molecule type" value="Genomic_DNA"/>
</dbReference>
<dbReference type="OrthoDB" id="447875at2759"/>
<evidence type="ECO:0000313" key="1">
    <source>
        <dbReference type="EMBL" id="CAE7931245.1"/>
    </source>
</evidence>
<comment type="caution">
    <text evidence="1">The sequence shown here is derived from an EMBL/GenBank/DDBJ whole genome shotgun (WGS) entry which is preliminary data.</text>
</comment>
<keyword evidence="2" id="KW-1185">Reference proteome</keyword>
<sequence>HDAVYVAEEVYGRYVYLTKKSGKELNERNFSAEERRLFDQAKRAEIQVLLDSEAIELVMEPKEVETAVYGLVNAPAAWRKRVRSLLVDLGYKECSFDPCLYVLVYTKTECDELAEPLGAAGYVLLDVDDFAQGGNSRHQELMERLRTQLRFGKWREVFQGSGDYIGRTIFQDANFEIRELEELCSGLAVKAGLMLEPRANKVVAELKATPEVCVRILPIPLADGMWMAACDAALANAEENKSQGGFLVMFAEKKIMNEEIAKISVNSWKSHRLKRVVKASMGAEALAMDDALAELEWVRAMYTEAVKYDYCLHDLDRYGSQESVITIRLPEGDDQSII</sequence>
<reference evidence="1" key="1">
    <citation type="submission" date="2021-02" db="EMBL/GenBank/DDBJ databases">
        <authorList>
            <person name="Dougan E. K."/>
            <person name="Rhodes N."/>
            <person name="Thang M."/>
            <person name="Chan C."/>
        </authorList>
    </citation>
    <scope>NUCLEOTIDE SEQUENCE</scope>
</reference>
<feature type="non-terminal residue" evidence="1">
    <location>
        <position position="1"/>
    </location>
</feature>
<dbReference type="Proteomes" id="UP000601435">
    <property type="component" value="Unassembled WGS sequence"/>
</dbReference>
<protein>
    <submittedName>
        <fullName evidence="1">GIP protein</fullName>
    </submittedName>
</protein>